<dbReference type="InterPro" id="IPR038308">
    <property type="entry name" value="RFXAP_C_sf"/>
</dbReference>
<dbReference type="EMBL" id="KL596731">
    <property type="protein sequence ID" value="KER27093.1"/>
    <property type="molecule type" value="Genomic_DNA"/>
</dbReference>
<gene>
    <name evidence="1" type="ORF">T265_05791</name>
</gene>
<organism evidence="1 2">
    <name type="scientific">Opisthorchis viverrini</name>
    <name type="common">Southeast Asian liver fluke</name>
    <dbReference type="NCBI Taxonomy" id="6198"/>
    <lineage>
        <taxon>Eukaryota</taxon>
        <taxon>Metazoa</taxon>
        <taxon>Spiralia</taxon>
        <taxon>Lophotrochozoa</taxon>
        <taxon>Platyhelminthes</taxon>
        <taxon>Trematoda</taxon>
        <taxon>Digenea</taxon>
        <taxon>Opisthorchiida</taxon>
        <taxon>Opisthorchiata</taxon>
        <taxon>Opisthorchiidae</taxon>
        <taxon>Opisthorchis</taxon>
    </lineage>
</organism>
<dbReference type="RefSeq" id="XP_009169149.1">
    <property type="nucleotide sequence ID" value="XM_009170885.1"/>
</dbReference>
<reference evidence="1 2" key="1">
    <citation type="submission" date="2013-11" db="EMBL/GenBank/DDBJ databases">
        <title>Opisthorchis viverrini - life in the bile duct.</title>
        <authorList>
            <person name="Young N.D."/>
            <person name="Nagarajan N."/>
            <person name="Lin S.J."/>
            <person name="Korhonen P.K."/>
            <person name="Jex A.R."/>
            <person name="Hall R.S."/>
            <person name="Safavi-Hemami H."/>
            <person name="Kaewkong W."/>
            <person name="Bertrand D."/>
            <person name="Gao S."/>
            <person name="Seet Q."/>
            <person name="Wongkham S."/>
            <person name="Teh B.T."/>
            <person name="Wongkham C."/>
            <person name="Intapan P.M."/>
            <person name="Maleewong W."/>
            <person name="Yang X."/>
            <person name="Hu M."/>
            <person name="Wang Z."/>
            <person name="Hofmann A."/>
            <person name="Sternberg P.W."/>
            <person name="Tan P."/>
            <person name="Wang J."/>
            <person name="Gasser R.B."/>
        </authorList>
    </citation>
    <scope>NUCLEOTIDE SEQUENCE [LARGE SCALE GENOMIC DNA]</scope>
</reference>
<name>A0A074ZIF2_OPIVI</name>
<protein>
    <submittedName>
        <fullName evidence="1">Uncharacterized protein</fullName>
    </submittedName>
</protein>
<dbReference type="CTD" id="20319973"/>
<sequence>MAFPSANLANGFQAPLGNYFHGSPQFQGQTGAQQSPAYPVFHPAAMAAVAAAAAAAGYSHQLGTRVVGSSSQNNGALNLTATTGYPGAYPFGCTEAGRATYYSGFGWQQHSAYPVLSATNSLGISKPAFQFPFTSSSVAQFSGATSSSNPAPPFSPPQTSTSAGIEIHRSNLSSLGGNRPHSRSSKTQVPKPSHRVRPKKTVNPDEAANRKRQEFDELVKARTEKLLSDGPVYTPPGSGPLSSSSSGGGSTCTGNPAGDPSSPNYKKLIEAVLDAKKSELLRSPSVCAYLESRQRALAEFKRRTELFCVDLGK</sequence>
<dbReference type="AlphaFoldDB" id="A0A074ZIF2"/>
<dbReference type="Proteomes" id="UP000054324">
    <property type="component" value="Unassembled WGS sequence"/>
</dbReference>
<proteinExistence type="predicted"/>
<dbReference type="OrthoDB" id="6249616at2759"/>
<evidence type="ECO:0000313" key="1">
    <source>
        <dbReference type="EMBL" id="KER27093.1"/>
    </source>
</evidence>
<dbReference type="Gene3D" id="6.10.290.30">
    <property type="entry name" value="Regulatory factor X-associated C-terminal binding domain"/>
    <property type="match status" value="1"/>
</dbReference>
<dbReference type="GeneID" id="20319973"/>
<dbReference type="KEGG" id="ovi:T265_05791"/>
<accession>A0A074ZIF2</accession>
<evidence type="ECO:0000313" key="2">
    <source>
        <dbReference type="Proteomes" id="UP000054324"/>
    </source>
</evidence>
<keyword evidence="2" id="KW-1185">Reference proteome</keyword>